<sequence length="254" mass="29085">MKPFSRLAVACAMMLCSAQLSAQVDTIRVGQLLPQYLKPGNTKYLVYMEDSTSGAKIGASIWERTTNIEEVNGKKAFVVKQHWYNIDTMNSQRIIVSYCDAKTFLPIYHEAISQNKKGVGRTEKFEFTPGKIAAPNDEKLTNKGFTLNTSEPTFNWELDMETFVQLPLKVGKTFAVNFYHPGSPQKPQFYLYNVPAEETLTSTQGTKLRCWKLTTAMPQMKYTCTWWIDQKTRTVVKMEEAFSGKYRYKLLMSI</sequence>
<comment type="caution">
    <text evidence="2">The sequence shown here is derived from an EMBL/GenBank/DDBJ whole genome shotgun (WGS) entry which is preliminary data.</text>
</comment>
<feature type="chain" id="PRO_5016285657" description="DUF3108 domain-containing protein" evidence="1">
    <location>
        <begin position="23"/>
        <end position="254"/>
    </location>
</feature>
<dbReference type="EMBL" id="QLLL01000003">
    <property type="protein sequence ID" value="RAJ06778.1"/>
    <property type="molecule type" value="Genomic_DNA"/>
</dbReference>
<dbReference type="Proteomes" id="UP000249547">
    <property type="component" value="Unassembled WGS sequence"/>
</dbReference>
<dbReference type="Pfam" id="PF11306">
    <property type="entry name" value="DUF3108"/>
    <property type="match status" value="1"/>
</dbReference>
<evidence type="ECO:0008006" key="4">
    <source>
        <dbReference type="Google" id="ProtNLM"/>
    </source>
</evidence>
<evidence type="ECO:0000256" key="1">
    <source>
        <dbReference type="SAM" id="SignalP"/>
    </source>
</evidence>
<accession>A0A327QS46</accession>
<name>A0A327QS46_9BACT</name>
<dbReference type="OrthoDB" id="6057441at2"/>
<gene>
    <name evidence="2" type="ORF">LX64_01905</name>
</gene>
<proteinExistence type="predicted"/>
<evidence type="ECO:0000313" key="3">
    <source>
        <dbReference type="Proteomes" id="UP000249547"/>
    </source>
</evidence>
<organism evidence="2 3">
    <name type="scientific">Chitinophaga skermanii</name>
    <dbReference type="NCBI Taxonomy" id="331697"/>
    <lineage>
        <taxon>Bacteria</taxon>
        <taxon>Pseudomonadati</taxon>
        <taxon>Bacteroidota</taxon>
        <taxon>Chitinophagia</taxon>
        <taxon>Chitinophagales</taxon>
        <taxon>Chitinophagaceae</taxon>
        <taxon>Chitinophaga</taxon>
    </lineage>
</organism>
<keyword evidence="1" id="KW-0732">Signal</keyword>
<dbReference type="AlphaFoldDB" id="A0A327QS46"/>
<dbReference type="RefSeq" id="WP_111597369.1">
    <property type="nucleotide sequence ID" value="NZ_QLLL01000003.1"/>
</dbReference>
<dbReference type="InterPro" id="IPR021457">
    <property type="entry name" value="DUF3108"/>
</dbReference>
<evidence type="ECO:0000313" key="2">
    <source>
        <dbReference type="EMBL" id="RAJ06778.1"/>
    </source>
</evidence>
<feature type="signal peptide" evidence="1">
    <location>
        <begin position="1"/>
        <end position="22"/>
    </location>
</feature>
<protein>
    <recommendedName>
        <fullName evidence="4">DUF3108 domain-containing protein</fullName>
    </recommendedName>
</protein>
<keyword evidence="3" id="KW-1185">Reference proteome</keyword>
<reference evidence="2 3" key="1">
    <citation type="submission" date="2018-06" db="EMBL/GenBank/DDBJ databases">
        <title>Genomic Encyclopedia of Archaeal and Bacterial Type Strains, Phase II (KMG-II): from individual species to whole genera.</title>
        <authorList>
            <person name="Goeker M."/>
        </authorList>
    </citation>
    <scope>NUCLEOTIDE SEQUENCE [LARGE SCALE GENOMIC DNA]</scope>
    <source>
        <strain evidence="2 3">DSM 23857</strain>
    </source>
</reference>